<dbReference type="FunFam" id="2.60.120.740:FF:000002">
    <property type="entry name" value="Beta-galactosidase"/>
    <property type="match status" value="1"/>
</dbReference>
<dbReference type="InterPro" id="IPR043159">
    <property type="entry name" value="Lectin_gal-bd_sf"/>
</dbReference>
<comment type="catalytic activity">
    <reaction evidence="1 10">
        <text>Hydrolysis of terminal non-reducing beta-D-galactose residues in beta-D-galactosides.</text>
        <dbReference type="EC" id="3.2.1.23"/>
    </reaction>
</comment>
<dbReference type="InterPro" id="IPR019801">
    <property type="entry name" value="Glyco_hydro_35_CS"/>
</dbReference>
<dbReference type="PROSITE" id="PS50228">
    <property type="entry name" value="SUEL_LECTIN"/>
    <property type="match status" value="1"/>
</dbReference>
<feature type="domain" description="SUEL-type lectin" evidence="12">
    <location>
        <begin position="706"/>
        <end position="792"/>
    </location>
</feature>
<dbReference type="Proteomes" id="UP001179952">
    <property type="component" value="Unassembled WGS sequence"/>
</dbReference>
<evidence type="ECO:0000256" key="3">
    <source>
        <dbReference type="ARBA" id="ARBA00009809"/>
    </source>
</evidence>
<name>A0AAV9AR77_ACOGR</name>
<keyword evidence="5" id="KW-0052">Apoplast</keyword>
<dbReference type="InterPro" id="IPR041392">
    <property type="entry name" value="GHD"/>
</dbReference>
<dbReference type="Pfam" id="PF01301">
    <property type="entry name" value="Glyco_hydro_35"/>
    <property type="match status" value="1"/>
</dbReference>
<evidence type="ECO:0000313" key="13">
    <source>
        <dbReference type="EMBL" id="KAK1266694.1"/>
    </source>
</evidence>
<dbReference type="EC" id="3.2.1.23" evidence="4 10"/>
<organism evidence="13 14">
    <name type="scientific">Acorus gramineus</name>
    <name type="common">Dwarf sweet flag</name>
    <dbReference type="NCBI Taxonomy" id="55184"/>
    <lineage>
        <taxon>Eukaryota</taxon>
        <taxon>Viridiplantae</taxon>
        <taxon>Streptophyta</taxon>
        <taxon>Embryophyta</taxon>
        <taxon>Tracheophyta</taxon>
        <taxon>Spermatophyta</taxon>
        <taxon>Magnoliopsida</taxon>
        <taxon>Liliopsida</taxon>
        <taxon>Acoraceae</taxon>
        <taxon>Acorus</taxon>
    </lineage>
</organism>
<keyword evidence="6" id="KW-0964">Secreted</keyword>
<dbReference type="FunFam" id="2.60.120.260:FF:000076">
    <property type="entry name" value="Beta-galactosidase"/>
    <property type="match status" value="1"/>
</dbReference>
<dbReference type="Gene3D" id="3.20.20.80">
    <property type="entry name" value="Glycosidases"/>
    <property type="match status" value="1"/>
</dbReference>
<dbReference type="EMBL" id="JAUJYN010000007">
    <property type="protein sequence ID" value="KAK1266694.1"/>
    <property type="molecule type" value="Genomic_DNA"/>
</dbReference>
<evidence type="ECO:0000313" key="14">
    <source>
        <dbReference type="Proteomes" id="UP001179952"/>
    </source>
</evidence>
<dbReference type="Gene3D" id="2.60.120.740">
    <property type="match status" value="1"/>
</dbReference>
<dbReference type="CDD" id="cd22842">
    <property type="entry name" value="Gal_Rha_Lectin_BGal"/>
    <property type="match status" value="1"/>
</dbReference>
<dbReference type="FunFam" id="3.20.20.80:FF:000006">
    <property type="entry name" value="Beta-galactosidase"/>
    <property type="match status" value="1"/>
</dbReference>
<dbReference type="FunFam" id="2.60.120.260:FF:000142">
    <property type="entry name" value="Beta-galactosidase"/>
    <property type="match status" value="1"/>
</dbReference>
<evidence type="ECO:0000256" key="4">
    <source>
        <dbReference type="ARBA" id="ARBA00012756"/>
    </source>
</evidence>
<reference evidence="13" key="1">
    <citation type="journal article" date="2023" name="Nat. Commun.">
        <title>Diploid and tetraploid genomes of Acorus and the evolution of monocots.</title>
        <authorList>
            <person name="Ma L."/>
            <person name="Liu K.W."/>
            <person name="Li Z."/>
            <person name="Hsiao Y.Y."/>
            <person name="Qi Y."/>
            <person name="Fu T."/>
            <person name="Tang G.D."/>
            <person name="Zhang D."/>
            <person name="Sun W.H."/>
            <person name="Liu D.K."/>
            <person name="Li Y."/>
            <person name="Chen G.Z."/>
            <person name="Liu X.D."/>
            <person name="Liao X.Y."/>
            <person name="Jiang Y.T."/>
            <person name="Yu X."/>
            <person name="Hao Y."/>
            <person name="Huang J."/>
            <person name="Zhao X.W."/>
            <person name="Ke S."/>
            <person name="Chen Y.Y."/>
            <person name="Wu W.L."/>
            <person name="Hsu J.L."/>
            <person name="Lin Y.F."/>
            <person name="Huang M.D."/>
            <person name="Li C.Y."/>
            <person name="Huang L."/>
            <person name="Wang Z.W."/>
            <person name="Zhao X."/>
            <person name="Zhong W.Y."/>
            <person name="Peng D.H."/>
            <person name="Ahmad S."/>
            <person name="Lan S."/>
            <person name="Zhang J.S."/>
            <person name="Tsai W.C."/>
            <person name="Van de Peer Y."/>
            <person name="Liu Z.J."/>
        </authorList>
    </citation>
    <scope>NUCLEOTIDE SEQUENCE</scope>
    <source>
        <strain evidence="13">SCP</strain>
    </source>
</reference>
<evidence type="ECO:0000256" key="7">
    <source>
        <dbReference type="ARBA" id="ARBA00022729"/>
    </source>
</evidence>
<evidence type="ECO:0000256" key="2">
    <source>
        <dbReference type="ARBA" id="ARBA00004271"/>
    </source>
</evidence>
<keyword evidence="8 10" id="KW-0378">Hydrolase</keyword>
<evidence type="ECO:0000256" key="1">
    <source>
        <dbReference type="ARBA" id="ARBA00001412"/>
    </source>
</evidence>
<reference evidence="13" key="2">
    <citation type="submission" date="2023-06" db="EMBL/GenBank/DDBJ databases">
        <authorList>
            <person name="Ma L."/>
            <person name="Liu K.-W."/>
            <person name="Li Z."/>
            <person name="Hsiao Y.-Y."/>
            <person name="Qi Y."/>
            <person name="Fu T."/>
            <person name="Tang G."/>
            <person name="Zhang D."/>
            <person name="Sun W.-H."/>
            <person name="Liu D.-K."/>
            <person name="Li Y."/>
            <person name="Chen G.-Z."/>
            <person name="Liu X.-D."/>
            <person name="Liao X.-Y."/>
            <person name="Jiang Y.-T."/>
            <person name="Yu X."/>
            <person name="Hao Y."/>
            <person name="Huang J."/>
            <person name="Zhao X.-W."/>
            <person name="Ke S."/>
            <person name="Chen Y.-Y."/>
            <person name="Wu W.-L."/>
            <person name="Hsu J.-L."/>
            <person name="Lin Y.-F."/>
            <person name="Huang M.-D."/>
            <person name="Li C.-Y."/>
            <person name="Huang L."/>
            <person name="Wang Z.-W."/>
            <person name="Zhao X."/>
            <person name="Zhong W.-Y."/>
            <person name="Peng D.-H."/>
            <person name="Ahmad S."/>
            <person name="Lan S."/>
            <person name="Zhang J.-S."/>
            <person name="Tsai W.-C."/>
            <person name="Van De Peer Y."/>
            <person name="Liu Z.-J."/>
        </authorList>
    </citation>
    <scope>NUCLEOTIDE SEQUENCE</scope>
    <source>
        <strain evidence="13">SCP</strain>
        <tissue evidence="13">Leaves</tissue>
    </source>
</reference>
<dbReference type="InterPro" id="IPR048913">
    <property type="entry name" value="BetaGal_gal-bd"/>
</dbReference>
<dbReference type="GO" id="GO:0005975">
    <property type="term" value="P:carbohydrate metabolic process"/>
    <property type="evidence" value="ECO:0007669"/>
    <property type="project" value="InterPro"/>
</dbReference>
<comment type="caution">
    <text evidence="13">The sequence shown here is derived from an EMBL/GenBank/DDBJ whole genome shotgun (WGS) entry which is preliminary data.</text>
</comment>
<evidence type="ECO:0000259" key="12">
    <source>
        <dbReference type="PROSITE" id="PS50228"/>
    </source>
</evidence>
<dbReference type="GO" id="GO:0004565">
    <property type="term" value="F:beta-galactosidase activity"/>
    <property type="evidence" value="ECO:0007669"/>
    <property type="project" value="UniProtKB-EC"/>
</dbReference>
<evidence type="ECO:0000256" key="5">
    <source>
        <dbReference type="ARBA" id="ARBA00022523"/>
    </source>
</evidence>
<dbReference type="Pfam" id="PF02140">
    <property type="entry name" value="SUEL_Lectin"/>
    <property type="match status" value="1"/>
</dbReference>
<keyword evidence="7" id="KW-0732">Signal</keyword>
<accession>A0AAV9AR77</accession>
<evidence type="ECO:0000256" key="11">
    <source>
        <dbReference type="RuleBase" id="RU003679"/>
    </source>
</evidence>
<dbReference type="InterPro" id="IPR001944">
    <property type="entry name" value="Glycoside_Hdrlase_35"/>
</dbReference>
<gene>
    <name evidence="13" type="ORF">QJS04_geneDACA009136</name>
</gene>
<dbReference type="InterPro" id="IPR031330">
    <property type="entry name" value="Gly_Hdrlase_35_cat"/>
</dbReference>
<sequence length="792" mass="88426">MWPGLVAAAKEGGIDVIESYVFWNGHEPSQGNYNFEGRYDLVKFVKIVRDAGMYMILRIGPFVAAEWNFGGIPVWLHYVPGTVFRTNNEPFKAHMKNFTTLIVDLMKKEKLFFNQGGPIILSQIENEYGDMEWAYGDGAKPYAMWAANMALSQNIGVPWIMCQQYDAPDPVINTCNSFYCDQFTPNSVNKPKLWTENWPGWFQTFGDTNPHRPPEDIAFSVARFFQKGGSLQNYYMYHGGTNFGRTSGGPFITTSYDYDAPIDEYGLPRLPKWGHLKELHKAIKSSEHVLLYGKVTTISTGPLQEAHVYADSSGTCAAFIANMDDKTDKIINFQNRSYHVPAWSVSILPDCKNVIFNTAKVSSQTSIIDMTIESLQVSVSGQEMGNLKWDVFTEKVGVWGKADFSTRGFVDHINTTKDLTDYLWYTTSFFVEENEDTLHNGSIPILAIESKGHAVQAFVNQELQGSGYGNGSKSSFKFKTPVHLKAGKNEIDLLSMTVGLQNGGPHYDSVGAGLTSVKIYGFRNGTVDLSPNVWNYKIGLEGEHLTIYEADGLDNVKWMSTSNPPKNQPLTWYKAVVNPPSGTEPVALDMKYMGKGQAWLNGEPIGRYWPRKSSIHGECSSTCDYRGKFSPTKCRTGCGDPTQRWYHVPRSWFQPTGNILVIFEEKGGDPTQISFSRRLVKGACSFIAEDYPSPRFDSLNISSNNDQDKPILHLNCPEGTRISTIEFASYGNPIGACGSYQRGSCHHPESMSVVEQACLNKKECNVSLTKETFDNDPCPDVTKMFAVEVACG</sequence>
<dbReference type="GO" id="GO:0030246">
    <property type="term" value="F:carbohydrate binding"/>
    <property type="evidence" value="ECO:0007669"/>
    <property type="project" value="InterPro"/>
</dbReference>
<dbReference type="SUPFAM" id="SSF51445">
    <property type="entry name" value="(Trans)glycosidases"/>
    <property type="match status" value="1"/>
</dbReference>
<comment type="similarity">
    <text evidence="3 11">Belongs to the glycosyl hydrolase 35 family.</text>
</comment>
<dbReference type="PRINTS" id="PR00742">
    <property type="entry name" value="GLHYDRLASE35"/>
</dbReference>
<evidence type="ECO:0000256" key="8">
    <source>
        <dbReference type="ARBA" id="ARBA00022801"/>
    </source>
</evidence>
<dbReference type="InterPro" id="IPR000922">
    <property type="entry name" value="Lectin_gal-bd_dom"/>
</dbReference>
<evidence type="ECO:0000256" key="9">
    <source>
        <dbReference type="ARBA" id="ARBA00023295"/>
    </source>
</evidence>
<dbReference type="SUPFAM" id="SSF49785">
    <property type="entry name" value="Galactose-binding domain-like"/>
    <property type="match status" value="2"/>
</dbReference>
<dbReference type="PANTHER" id="PTHR23421">
    <property type="entry name" value="BETA-GALACTOSIDASE RELATED"/>
    <property type="match status" value="1"/>
</dbReference>
<dbReference type="Pfam" id="PF17834">
    <property type="entry name" value="GHD"/>
    <property type="match status" value="1"/>
</dbReference>
<dbReference type="Gene3D" id="2.60.120.260">
    <property type="entry name" value="Galactose-binding domain-like"/>
    <property type="match status" value="1"/>
</dbReference>
<dbReference type="AlphaFoldDB" id="A0AAV9AR77"/>
<keyword evidence="14" id="KW-1185">Reference proteome</keyword>
<dbReference type="InterPro" id="IPR008979">
    <property type="entry name" value="Galactose-bd-like_sf"/>
</dbReference>
<dbReference type="PROSITE" id="PS01182">
    <property type="entry name" value="GLYCOSYL_HYDROL_F35"/>
    <property type="match status" value="1"/>
</dbReference>
<evidence type="ECO:0000256" key="6">
    <source>
        <dbReference type="ARBA" id="ARBA00022525"/>
    </source>
</evidence>
<dbReference type="Pfam" id="PF21467">
    <property type="entry name" value="BetaGal_gal-bd"/>
    <property type="match status" value="1"/>
</dbReference>
<protein>
    <recommendedName>
        <fullName evidence="4 10">Beta-galactosidase</fullName>
        <ecNumber evidence="4 10">3.2.1.23</ecNumber>
    </recommendedName>
</protein>
<evidence type="ECO:0000256" key="10">
    <source>
        <dbReference type="RuleBase" id="RU000675"/>
    </source>
</evidence>
<keyword evidence="9 10" id="KW-0326">Glycosidase</keyword>
<dbReference type="GO" id="GO:0048046">
    <property type="term" value="C:apoplast"/>
    <property type="evidence" value="ECO:0007669"/>
    <property type="project" value="UniProtKB-SubCell"/>
</dbReference>
<dbReference type="InterPro" id="IPR017853">
    <property type="entry name" value="GH"/>
</dbReference>
<proteinExistence type="inferred from homology"/>
<comment type="subcellular location">
    <subcellularLocation>
        <location evidence="2">Secreted</location>
        <location evidence="2">Extracellular space</location>
        <location evidence="2">Apoplast</location>
    </subcellularLocation>
</comment>